<reference evidence="1 2" key="1">
    <citation type="submission" date="2020-02" db="EMBL/GenBank/DDBJ databases">
        <authorList>
            <person name="Ferguson B K."/>
        </authorList>
    </citation>
    <scope>NUCLEOTIDE SEQUENCE [LARGE SCALE GENOMIC DNA]</scope>
</reference>
<dbReference type="Proteomes" id="UP000479190">
    <property type="component" value="Unassembled WGS sequence"/>
</dbReference>
<protein>
    <submittedName>
        <fullName evidence="1">Uncharacterized protein</fullName>
    </submittedName>
</protein>
<dbReference type="EMBL" id="CADCXV010000819">
    <property type="protein sequence ID" value="CAB0036519.1"/>
    <property type="molecule type" value="Genomic_DNA"/>
</dbReference>
<dbReference type="AlphaFoldDB" id="A0A6H5IEY2"/>
<evidence type="ECO:0000313" key="2">
    <source>
        <dbReference type="Proteomes" id="UP000479190"/>
    </source>
</evidence>
<evidence type="ECO:0000313" key="1">
    <source>
        <dbReference type="EMBL" id="CAB0036519.1"/>
    </source>
</evidence>
<proteinExistence type="predicted"/>
<organism evidence="1 2">
    <name type="scientific">Trichogramma brassicae</name>
    <dbReference type="NCBI Taxonomy" id="86971"/>
    <lineage>
        <taxon>Eukaryota</taxon>
        <taxon>Metazoa</taxon>
        <taxon>Ecdysozoa</taxon>
        <taxon>Arthropoda</taxon>
        <taxon>Hexapoda</taxon>
        <taxon>Insecta</taxon>
        <taxon>Pterygota</taxon>
        <taxon>Neoptera</taxon>
        <taxon>Endopterygota</taxon>
        <taxon>Hymenoptera</taxon>
        <taxon>Apocrita</taxon>
        <taxon>Proctotrupomorpha</taxon>
        <taxon>Chalcidoidea</taxon>
        <taxon>Trichogrammatidae</taxon>
        <taxon>Trichogramma</taxon>
    </lineage>
</organism>
<name>A0A6H5IEY2_9HYME</name>
<gene>
    <name evidence="1" type="ORF">TBRA_LOCUS8385</name>
</gene>
<sequence>MAFERITKSSMSNIESRPSLLPVLGIRNTHIPRKIRDWFNDNILNFICCTRSTIIVKSNWRVGSIALFCKLNCLIMVPSAQFRQLIARLIKMQFFSLPGCSSGVLSHSTFNQVSHTELLVKLLSRDSELLQPLKGDDKLCATLAALGDYQPELVLRKLIRMI</sequence>
<accession>A0A6H5IEY2</accession>
<keyword evidence="2" id="KW-1185">Reference proteome</keyword>